<keyword evidence="1" id="KW-0812">Transmembrane</keyword>
<dbReference type="CDD" id="cd02440">
    <property type="entry name" value="AdoMet_MTases"/>
    <property type="match status" value="1"/>
</dbReference>
<dbReference type="InterPro" id="IPR013216">
    <property type="entry name" value="Methyltransf_11"/>
</dbReference>
<gene>
    <name evidence="3" type="ORF">XE03_0941</name>
</gene>
<comment type="caution">
    <text evidence="3">The sequence shown here is derived from an EMBL/GenBank/DDBJ whole genome shotgun (WGS) entry which is preliminary data.</text>
</comment>
<dbReference type="PANTHER" id="PTHR43861">
    <property type="entry name" value="TRANS-ACONITATE 2-METHYLTRANSFERASE-RELATED"/>
    <property type="match status" value="1"/>
</dbReference>
<reference evidence="4" key="1">
    <citation type="journal article" date="2015" name="MBio">
        <title>Genome-Resolved Metagenomic Analysis Reveals Roles for Candidate Phyla and Other Microbial Community Members in Biogeochemical Transformations in Oil Reservoirs.</title>
        <authorList>
            <person name="Hu P."/>
            <person name="Tom L."/>
            <person name="Singh A."/>
            <person name="Thomas B.C."/>
            <person name="Baker B.J."/>
            <person name="Piceno Y.M."/>
            <person name="Andersen G.L."/>
            <person name="Banfield J.F."/>
        </authorList>
    </citation>
    <scope>NUCLEOTIDE SEQUENCE [LARGE SCALE GENOMIC DNA]</scope>
</reference>
<keyword evidence="1" id="KW-1133">Transmembrane helix</keyword>
<evidence type="ECO:0000259" key="2">
    <source>
        <dbReference type="Pfam" id="PF08241"/>
    </source>
</evidence>
<proteinExistence type="predicted"/>
<evidence type="ECO:0000256" key="1">
    <source>
        <dbReference type="SAM" id="Phobius"/>
    </source>
</evidence>
<protein>
    <submittedName>
        <fullName evidence="3">Methyltransferase</fullName>
    </submittedName>
</protein>
<keyword evidence="1" id="KW-0472">Membrane</keyword>
<dbReference type="EMBL" id="LGGX01000007">
    <property type="protein sequence ID" value="KUK87145.1"/>
    <property type="molecule type" value="Genomic_DNA"/>
</dbReference>
<keyword evidence="3" id="KW-0808">Transferase</keyword>
<dbReference type="PANTHER" id="PTHR43861:SF1">
    <property type="entry name" value="TRANS-ACONITATE 2-METHYLTRANSFERASE"/>
    <property type="match status" value="1"/>
</dbReference>
<dbReference type="SUPFAM" id="SSF53335">
    <property type="entry name" value="S-adenosyl-L-methionine-dependent methyltransferases"/>
    <property type="match status" value="1"/>
</dbReference>
<dbReference type="AlphaFoldDB" id="A0A124G0D1"/>
<organism evidence="3 4">
    <name type="scientific">candidate division TA06 bacterium 34_109</name>
    <dbReference type="NCBI Taxonomy" id="1635277"/>
    <lineage>
        <taxon>Bacteria</taxon>
        <taxon>Bacteria division TA06</taxon>
    </lineage>
</organism>
<dbReference type="Gene3D" id="3.40.50.150">
    <property type="entry name" value="Vaccinia Virus protein VP39"/>
    <property type="match status" value="1"/>
</dbReference>
<feature type="transmembrane region" description="Helical" evidence="1">
    <location>
        <begin position="210"/>
        <end position="233"/>
    </location>
</feature>
<dbReference type="Proteomes" id="UP000053467">
    <property type="component" value="Unassembled WGS sequence"/>
</dbReference>
<dbReference type="Pfam" id="PF08241">
    <property type="entry name" value="Methyltransf_11"/>
    <property type="match status" value="1"/>
</dbReference>
<sequence>MRDIEFDNVDKVEENHFWFRNKRRIVSYFFNKYYKGGLILDSGCGTGRDLKDLKNSIGMDYNFYALKYARKYCDKLVNGDANFLPFKDKTFEIIFSFDLLQHKGIDFDRVLKGYNRVLKKDGYIFLNLPMFDFLYSKHDLAVDNSIRFERKDLKKFKNYGFSTEDKIYWNFVLFPLIVFLRKFIFQFFSYDEISDVKKMGKLTNLLLDKIFSFEFVLSLKNIFPLGLSCFIVLRKEVDL</sequence>
<dbReference type="GO" id="GO:0032259">
    <property type="term" value="P:methylation"/>
    <property type="evidence" value="ECO:0007669"/>
    <property type="project" value="UniProtKB-KW"/>
</dbReference>
<dbReference type="InterPro" id="IPR029063">
    <property type="entry name" value="SAM-dependent_MTases_sf"/>
</dbReference>
<keyword evidence="3" id="KW-0489">Methyltransferase</keyword>
<name>A0A124G0D1_UNCT6</name>
<feature type="domain" description="Methyltransferase type 11" evidence="2">
    <location>
        <begin position="40"/>
        <end position="125"/>
    </location>
</feature>
<accession>A0A124G0D1</accession>
<evidence type="ECO:0000313" key="4">
    <source>
        <dbReference type="Proteomes" id="UP000053467"/>
    </source>
</evidence>
<dbReference type="GO" id="GO:0008757">
    <property type="term" value="F:S-adenosylmethionine-dependent methyltransferase activity"/>
    <property type="evidence" value="ECO:0007669"/>
    <property type="project" value="InterPro"/>
</dbReference>
<evidence type="ECO:0000313" key="3">
    <source>
        <dbReference type="EMBL" id="KUK87145.1"/>
    </source>
</evidence>
<feature type="transmembrane region" description="Helical" evidence="1">
    <location>
        <begin position="167"/>
        <end position="190"/>
    </location>
</feature>